<dbReference type="InterPro" id="IPR023352">
    <property type="entry name" value="MAPEG-like_dom_sf"/>
</dbReference>
<keyword evidence="2 5" id="KW-0812">Transmembrane</keyword>
<evidence type="ECO:0000256" key="3">
    <source>
        <dbReference type="ARBA" id="ARBA00022989"/>
    </source>
</evidence>
<evidence type="ECO:0000313" key="7">
    <source>
        <dbReference type="RefSeq" id="XP_022320696.1"/>
    </source>
</evidence>
<dbReference type="RefSeq" id="XP_022320696.1">
    <property type="nucleotide sequence ID" value="XM_022464988.1"/>
</dbReference>
<feature type="transmembrane region" description="Helical" evidence="5">
    <location>
        <begin position="110"/>
        <end position="126"/>
    </location>
</feature>
<dbReference type="PANTHER" id="PTHR31004">
    <property type="entry name" value="TRANSMEMBRANE PROTEIN 79"/>
    <property type="match status" value="1"/>
</dbReference>
<feature type="transmembrane region" description="Helical" evidence="5">
    <location>
        <begin position="54"/>
        <end position="75"/>
    </location>
</feature>
<dbReference type="OrthoDB" id="8887147at2759"/>
<feature type="transmembrane region" description="Helical" evidence="5">
    <location>
        <begin position="21"/>
        <end position="42"/>
    </location>
</feature>
<feature type="transmembrane region" description="Helical" evidence="5">
    <location>
        <begin position="158"/>
        <end position="180"/>
    </location>
</feature>
<reference evidence="7" key="1">
    <citation type="submission" date="2025-08" db="UniProtKB">
        <authorList>
            <consortium name="RefSeq"/>
        </authorList>
    </citation>
    <scope>IDENTIFICATION</scope>
    <source>
        <tissue evidence="7">Whole sample</tissue>
    </source>
</reference>
<keyword evidence="4 5" id="KW-0472">Membrane</keyword>
<dbReference type="GeneID" id="111122950"/>
<evidence type="ECO:0000256" key="1">
    <source>
        <dbReference type="ARBA" id="ARBA00004370"/>
    </source>
</evidence>
<evidence type="ECO:0000256" key="5">
    <source>
        <dbReference type="SAM" id="Phobius"/>
    </source>
</evidence>
<dbReference type="KEGG" id="cvn:111122950"/>
<comment type="subcellular location">
    <subcellularLocation>
        <location evidence="1">Membrane</location>
    </subcellularLocation>
</comment>
<dbReference type="InterPro" id="IPR001129">
    <property type="entry name" value="Membr-assoc_MAPEG"/>
</dbReference>
<keyword evidence="6" id="KW-1185">Reference proteome</keyword>
<organism evidence="6 7">
    <name type="scientific">Crassostrea virginica</name>
    <name type="common">Eastern oyster</name>
    <dbReference type="NCBI Taxonomy" id="6565"/>
    <lineage>
        <taxon>Eukaryota</taxon>
        <taxon>Metazoa</taxon>
        <taxon>Spiralia</taxon>
        <taxon>Lophotrochozoa</taxon>
        <taxon>Mollusca</taxon>
        <taxon>Bivalvia</taxon>
        <taxon>Autobranchia</taxon>
        <taxon>Pteriomorphia</taxon>
        <taxon>Ostreida</taxon>
        <taxon>Ostreoidea</taxon>
        <taxon>Ostreidae</taxon>
        <taxon>Crassostrea</taxon>
    </lineage>
</organism>
<evidence type="ECO:0000256" key="4">
    <source>
        <dbReference type="ARBA" id="ARBA00023136"/>
    </source>
</evidence>
<dbReference type="Proteomes" id="UP000694844">
    <property type="component" value="Chromosome 3"/>
</dbReference>
<dbReference type="GO" id="GO:0045055">
    <property type="term" value="P:regulated exocytosis"/>
    <property type="evidence" value="ECO:0007669"/>
    <property type="project" value="TreeGrafter"/>
</dbReference>
<gene>
    <name evidence="7" type="primary">LOC111122950</name>
</gene>
<keyword evidence="3 5" id="KW-1133">Transmembrane helix</keyword>
<evidence type="ECO:0000256" key="2">
    <source>
        <dbReference type="ARBA" id="ARBA00022692"/>
    </source>
</evidence>
<protein>
    <submittedName>
        <fullName evidence="7">Transmembrane protein 79-like</fullName>
    </submittedName>
</protein>
<dbReference type="PANTHER" id="PTHR31004:SF1">
    <property type="entry name" value="TRANSMEMBRANE PROTEIN 79"/>
    <property type="match status" value="1"/>
</dbReference>
<sequence>MSDKQKDKRSFQQKKAFVIKQIATSIAISVTVFVVSYLYLPINTSHLKELPDRLALTISCLFVSSFSVLMGIYLVGQIRGNSNAIDPVNGGAENLVDVRNRILRNTTEQFILHVMAMLTLTLFLEGTSMKVIPILSGIFLTARIAFQIGYISSPIKRAYGFASTFLPTVAVYAYCTFRMVQRLI</sequence>
<feature type="transmembrane region" description="Helical" evidence="5">
    <location>
        <begin position="132"/>
        <end position="151"/>
    </location>
</feature>
<proteinExistence type="predicted"/>
<name>A0A8B8D1N9_CRAVI</name>
<dbReference type="Pfam" id="PF01124">
    <property type="entry name" value="MAPEG"/>
    <property type="match status" value="1"/>
</dbReference>
<dbReference type="GO" id="GO:0005765">
    <property type="term" value="C:lysosomal membrane"/>
    <property type="evidence" value="ECO:0007669"/>
    <property type="project" value="TreeGrafter"/>
</dbReference>
<accession>A0A8B8D1N9</accession>
<dbReference type="Gene3D" id="1.20.120.550">
    <property type="entry name" value="Membrane associated eicosanoid/glutathione metabolism-like domain"/>
    <property type="match status" value="1"/>
</dbReference>
<evidence type="ECO:0000313" key="6">
    <source>
        <dbReference type="Proteomes" id="UP000694844"/>
    </source>
</evidence>
<dbReference type="GO" id="GO:0032588">
    <property type="term" value="C:trans-Golgi network membrane"/>
    <property type="evidence" value="ECO:0007669"/>
    <property type="project" value="TreeGrafter"/>
</dbReference>
<dbReference type="AlphaFoldDB" id="A0A8B8D1N9"/>
<dbReference type="SUPFAM" id="SSF161084">
    <property type="entry name" value="MAPEG domain-like"/>
    <property type="match status" value="1"/>
</dbReference>